<evidence type="ECO:0000256" key="1">
    <source>
        <dbReference type="ARBA" id="ARBA00001043"/>
    </source>
</evidence>
<dbReference type="GO" id="GO:0006144">
    <property type="term" value="P:purine nucleobase metabolic process"/>
    <property type="evidence" value="ECO:0007669"/>
    <property type="project" value="UniProtKB-KW"/>
</dbReference>
<evidence type="ECO:0000256" key="8">
    <source>
        <dbReference type="RuleBase" id="RU361270"/>
    </source>
</evidence>
<comment type="caution">
    <text evidence="10">The sequence shown here is derived from an EMBL/GenBank/DDBJ whole genome shotgun (WGS) entry which is preliminary data.</text>
</comment>
<evidence type="ECO:0000256" key="3">
    <source>
        <dbReference type="ARBA" id="ARBA00009850"/>
    </source>
</evidence>
<dbReference type="EC" id="3.5.2.17" evidence="8"/>
<reference evidence="10 11" key="1">
    <citation type="submission" date="2024-02" db="EMBL/GenBank/DDBJ databases">
        <title>Genome analysis and characterization of Microbaculum marinisediminis sp. nov., isolated from marine sediment.</title>
        <authorList>
            <person name="Du Z.-J."/>
            <person name="Ye Y.-Q."/>
            <person name="Zhang Z.-R."/>
            <person name="Yuan S.-M."/>
            <person name="Zhang X.-Y."/>
        </authorList>
    </citation>
    <scope>NUCLEOTIDE SEQUENCE [LARGE SCALE GENOMIC DNA]</scope>
    <source>
        <strain evidence="10 11">SDUM1044001</strain>
    </source>
</reference>
<dbReference type="InterPro" id="IPR000895">
    <property type="entry name" value="Transthyretin/HIU_hydrolase"/>
</dbReference>
<keyword evidence="6 8" id="KW-0378">Hydrolase</keyword>
<evidence type="ECO:0000256" key="7">
    <source>
        <dbReference type="PIRSR" id="PIRSR600895-51"/>
    </source>
</evidence>
<dbReference type="FunFam" id="2.60.40.180:FF:000005">
    <property type="entry name" value="5-hydroxyisourate hydrolase"/>
    <property type="match status" value="1"/>
</dbReference>
<comment type="similarity">
    <text evidence="3 8">Belongs to the transthyretin family. 5-hydroxyisourate hydrolase subfamily.</text>
</comment>
<evidence type="ECO:0000313" key="10">
    <source>
        <dbReference type="EMBL" id="MEJ8573238.1"/>
    </source>
</evidence>
<dbReference type="AlphaFoldDB" id="A0AAW9RWH1"/>
<dbReference type="InterPro" id="IPR023416">
    <property type="entry name" value="Transthyretin/HIU_hydrolase_d"/>
</dbReference>
<evidence type="ECO:0000256" key="2">
    <source>
        <dbReference type="ARBA" id="ARBA00002704"/>
    </source>
</evidence>
<dbReference type="InterPro" id="IPR023418">
    <property type="entry name" value="Thyroxine_BS"/>
</dbReference>
<dbReference type="Pfam" id="PF00576">
    <property type="entry name" value="Transthyretin"/>
    <property type="match status" value="1"/>
</dbReference>
<accession>A0AAW9RWH1</accession>
<evidence type="ECO:0000256" key="4">
    <source>
        <dbReference type="ARBA" id="ARBA00011881"/>
    </source>
</evidence>
<dbReference type="CDD" id="cd05822">
    <property type="entry name" value="TLP_HIUase"/>
    <property type="match status" value="1"/>
</dbReference>
<dbReference type="EMBL" id="JAZHOF010000007">
    <property type="protein sequence ID" value="MEJ8573238.1"/>
    <property type="molecule type" value="Genomic_DNA"/>
</dbReference>
<keyword evidence="5 8" id="KW-0659">Purine metabolism</keyword>
<dbReference type="SUPFAM" id="SSF49472">
    <property type="entry name" value="Transthyretin (synonym: prealbumin)"/>
    <property type="match status" value="1"/>
</dbReference>
<dbReference type="InterPro" id="IPR023419">
    <property type="entry name" value="Transthyretin_CS"/>
</dbReference>
<feature type="binding site" evidence="7">
    <location>
        <position position="47"/>
    </location>
    <ligand>
        <name>substrate</name>
    </ligand>
</feature>
<dbReference type="PROSITE" id="PS00768">
    <property type="entry name" value="TRANSTHYRETIN_1"/>
    <property type="match status" value="1"/>
</dbReference>
<dbReference type="Proteomes" id="UP001378188">
    <property type="component" value="Unassembled WGS sequence"/>
</dbReference>
<dbReference type="InterPro" id="IPR036817">
    <property type="entry name" value="Transthyretin/HIU_hydrolase_sf"/>
</dbReference>
<dbReference type="RefSeq" id="WP_340330939.1">
    <property type="nucleotide sequence ID" value="NZ_JAZHOF010000007.1"/>
</dbReference>
<name>A0AAW9RWH1_9HYPH</name>
<sequence length="119" mass="12785">MGRLTTHVLDTSSGRPAGGLKVELFRDPVSSPIGDPVASVSTNSDGRLAGPLLDGDAFQPGTYELRFHVAAYFRERGVELPEPAFLDVVPIRFGIADPGAHYHVPLLISPYGYSTYRGS</sequence>
<comment type="function">
    <text evidence="2">Catalyzes the hydrolysis of 5-hydroxyisourate (HIU) to 2-oxo-4-hydroxy-4-carboxy-5-ureidoimidazoline (OHCU).</text>
</comment>
<comment type="subunit">
    <text evidence="4 8">Homotetramer.</text>
</comment>
<dbReference type="Gene3D" id="2.60.40.180">
    <property type="entry name" value="Transthyretin/hydroxyisourate hydrolase domain"/>
    <property type="match status" value="1"/>
</dbReference>
<feature type="domain" description="Transthyretin/hydroxyisourate hydrolase" evidence="9">
    <location>
        <begin position="4"/>
        <end position="118"/>
    </location>
</feature>
<gene>
    <name evidence="10" type="primary">uraH</name>
    <name evidence="10" type="ORF">V3328_17230</name>
</gene>
<proteinExistence type="inferred from homology"/>
<protein>
    <recommendedName>
        <fullName evidence="8">5-hydroxyisourate hydrolase</fullName>
        <shortName evidence="8">HIU hydrolase</shortName>
        <shortName evidence="8">HIUHase</shortName>
        <ecNumber evidence="8">3.5.2.17</ecNumber>
    </recommendedName>
</protein>
<dbReference type="PANTHER" id="PTHR10395:SF7">
    <property type="entry name" value="5-HYDROXYISOURATE HYDROLASE"/>
    <property type="match status" value="1"/>
</dbReference>
<keyword evidence="11" id="KW-1185">Reference proteome</keyword>
<comment type="catalytic activity">
    <reaction evidence="1 8">
        <text>5-hydroxyisourate + H2O = 5-hydroxy-2-oxo-4-ureido-2,5-dihydro-1H-imidazole-5-carboxylate + H(+)</text>
        <dbReference type="Rhea" id="RHEA:23736"/>
        <dbReference type="ChEBI" id="CHEBI:15377"/>
        <dbReference type="ChEBI" id="CHEBI:15378"/>
        <dbReference type="ChEBI" id="CHEBI:18072"/>
        <dbReference type="ChEBI" id="CHEBI:58639"/>
        <dbReference type="EC" id="3.5.2.17"/>
    </reaction>
</comment>
<evidence type="ECO:0000256" key="6">
    <source>
        <dbReference type="ARBA" id="ARBA00022801"/>
    </source>
</evidence>
<feature type="binding site" evidence="7">
    <location>
        <position position="116"/>
    </location>
    <ligand>
        <name>substrate</name>
    </ligand>
</feature>
<dbReference type="NCBIfam" id="TIGR02962">
    <property type="entry name" value="hdxy_isourate"/>
    <property type="match status" value="1"/>
</dbReference>
<evidence type="ECO:0000259" key="9">
    <source>
        <dbReference type="Pfam" id="PF00576"/>
    </source>
</evidence>
<dbReference type="PANTHER" id="PTHR10395">
    <property type="entry name" value="URICASE AND TRANSTHYRETIN-RELATED"/>
    <property type="match status" value="1"/>
</dbReference>
<dbReference type="PROSITE" id="PS00769">
    <property type="entry name" value="TRANSTHYRETIN_2"/>
    <property type="match status" value="1"/>
</dbReference>
<dbReference type="PRINTS" id="PR00189">
    <property type="entry name" value="TRNSTHYRETIN"/>
</dbReference>
<feature type="binding site" evidence="7">
    <location>
        <position position="7"/>
    </location>
    <ligand>
        <name>substrate</name>
    </ligand>
</feature>
<dbReference type="GO" id="GO:0033971">
    <property type="term" value="F:hydroxyisourate hydrolase activity"/>
    <property type="evidence" value="ECO:0007669"/>
    <property type="project" value="UniProtKB-EC"/>
</dbReference>
<dbReference type="InterPro" id="IPR014306">
    <property type="entry name" value="Hydroxyisourate_hydrolase"/>
</dbReference>
<evidence type="ECO:0000256" key="5">
    <source>
        <dbReference type="ARBA" id="ARBA00022631"/>
    </source>
</evidence>
<evidence type="ECO:0000313" key="11">
    <source>
        <dbReference type="Proteomes" id="UP001378188"/>
    </source>
</evidence>
<organism evidence="10 11">
    <name type="scientific">Microbaculum marinum</name>
    <dbReference type="NCBI Taxonomy" id="1764581"/>
    <lineage>
        <taxon>Bacteria</taxon>
        <taxon>Pseudomonadati</taxon>
        <taxon>Pseudomonadota</taxon>
        <taxon>Alphaproteobacteria</taxon>
        <taxon>Hyphomicrobiales</taxon>
        <taxon>Tepidamorphaceae</taxon>
        <taxon>Microbaculum</taxon>
    </lineage>
</organism>